<evidence type="ECO:0000256" key="1">
    <source>
        <dbReference type="SAM" id="MobiDB-lite"/>
    </source>
</evidence>
<accession>A0A853H1L4</accession>
<feature type="domain" description="TPM" evidence="2">
    <location>
        <begin position="27"/>
        <end position="142"/>
    </location>
</feature>
<evidence type="ECO:0000313" key="4">
    <source>
        <dbReference type="Proteomes" id="UP000554144"/>
    </source>
</evidence>
<dbReference type="Proteomes" id="UP000554144">
    <property type="component" value="Unassembled WGS sequence"/>
</dbReference>
<dbReference type="Pfam" id="PF04536">
    <property type="entry name" value="TPM_phosphatase"/>
    <property type="match status" value="1"/>
</dbReference>
<dbReference type="AlphaFoldDB" id="A0A853H1L4"/>
<proteinExistence type="predicted"/>
<name>A0A853H1L4_9BURK</name>
<dbReference type="RefSeq" id="WP_130038369.1">
    <property type="nucleotide sequence ID" value="NZ_JACCEV010000001.1"/>
</dbReference>
<dbReference type="Gene3D" id="3.10.310.50">
    <property type="match status" value="1"/>
</dbReference>
<dbReference type="InterPro" id="IPR007621">
    <property type="entry name" value="TPM_dom"/>
</dbReference>
<evidence type="ECO:0000259" key="2">
    <source>
        <dbReference type="Pfam" id="PF04536"/>
    </source>
</evidence>
<protein>
    <submittedName>
        <fullName evidence="3">TPM domain-containing protein</fullName>
    </submittedName>
</protein>
<gene>
    <name evidence="3" type="ORF">H0A62_02500</name>
</gene>
<sequence>MQDSGAKWKRITGLSSLEGQWLRRKHFTAEVLAQIGEHIRLSEQSHTGELMLAVEAVSPEHEPDSRMRALEVFGRLRVWDTPLNTGVLLYLALDRHSIQIIADRGIAAADDLWEQVSDRLQSRLQQKDYAAGVLAAVDDIEKILATRCPPVSGPQGNTNDLPNEPVLL</sequence>
<keyword evidence="4" id="KW-1185">Reference proteome</keyword>
<comment type="caution">
    <text evidence="3">The sequence shown here is derived from an EMBL/GenBank/DDBJ whole genome shotgun (WGS) entry which is preliminary data.</text>
</comment>
<dbReference type="OrthoDB" id="5683663at2"/>
<feature type="region of interest" description="Disordered" evidence="1">
    <location>
        <begin position="148"/>
        <end position="168"/>
    </location>
</feature>
<organism evidence="3 4">
    <name type="scientific">Pollutimonas harenae</name>
    <dbReference type="NCBI Taxonomy" id="657015"/>
    <lineage>
        <taxon>Bacteria</taxon>
        <taxon>Pseudomonadati</taxon>
        <taxon>Pseudomonadota</taxon>
        <taxon>Betaproteobacteria</taxon>
        <taxon>Burkholderiales</taxon>
        <taxon>Alcaligenaceae</taxon>
        <taxon>Pollutimonas</taxon>
    </lineage>
</organism>
<reference evidence="3 4" key="1">
    <citation type="submission" date="2020-07" db="EMBL/GenBank/DDBJ databases">
        <title>Taxonomic revisions and descriptions of new bacterial species based on genomic comparisons in the high-G+C-content subgroup of the family Alcaligenaceae.</title>
        <authorList>
            <person name="Szabo A."/>
            <person name="Felfoldi T."/>
        </authorList>
    </citation>
    <scope>NUCLEOTIDE SEQUENCE [LARGE SCALE GENOMIC DNA]</scope>
    <source>
        <strain evidence="3 4">DSM 25667</strain>
    </source>
</reference>
<evidence type="ECO:0000313" key="3">
    <source>
        <dbReference type="EMBL" id="NYT84463.1"/>
    </source>
</evidence>
<dbReference type="EMBL" id="JACCEV010000001">
    <property type="protein sequence ID" value="NYT84463.1"/>
    <property type="molecule type" value="Genomic_DNA"/>
</dbReference>